<sequence>MSTDHFFFTAGRLQTNCTHLKHGGVACSLRSAAAAGARGPQHALLRPAPPPPAAPVDLSAGCDPPQQVPPVEWSC</sequence>
<evidence type="ECO:0000256" key="1">
    <source>
        <dbReference type="SAM" id="MobiDB-lite"/>
    </source>
</evidence>
<protein>
    <submittedName>
        <fullName evidence="2">Uncharacterized protein</fullName>
    </submittedName>
</protein>
<dbReference type="EMBL" id="CADEAL010004147">
    <property type="protein sequence ID" value="CAB1452896.1"/>
    <property type="molecule type" value="Genomic_DNA"/>
</dbReference>
<gene>
    <name evidence="2" type="ORF">PLEPLA_LOCUS40646</name>
</gene>
<evidence type="ECO:0000313" key="3">
    <source>
        <dbReference type="Proteomes" id="UP001153269"/>
    </source>
</evidence>
<organism evidence="2 3">
    <name type="scientific">Pleuronectes platessa</name>
    <name type="common">European plaice</name>
    <dbReference type="NCBI Taxonomy" id="8262"/>
    <lineage>
        <taxon>Eukaryota</taxon>
        <taxon>Metazoa</taxon>
        <taxon>Chordata</taxon>
        <taxon>Craniata</taxon>
        <taxon>Vertebrata</taxon>
        <taxon>Euteleostomi</taxon>
        <taxon>Actinopterygii</taxon>
        <taxon>Neopterygii</taxon>
        <taxon>Teleostei</taxon>
        <taxon>Neoteleostei</taxon>
        <taxon>Acanthomorphata</taxon>
        <taxon>Carangaria</taxon>
        <taxon>Pleuronectiformes</taxon>
        <taxon>Pleuronectoidei</taxon>
        <taxon>Pleuronectidae</taxon>
        <taxon>Pleuronectes</taxon>
    </lineage>
</organism>
<dbReference type="AlphaFoldDB" id="A0A9N7Z752"/>
<proteinExistence type="predicted"/>
<comment type="caution">
    <text evidence="2">The sequence shown here is derived from an EMBL/GenBank/DDBJ whole genome shotgun (WGS) entry which is preliminary data.</text>
</comment>
<name>A0A9N7Z752_PLEPL</name>
<evidence type="ECO:0000313" key="2">
    <source>
        <dbReference type="EMBL" id="CAB1452896.1"/>
    </source>
</evidence>
<accession>A0A9N7Z752</accession>
<feature type="region of interest" description="Disordered" evidence="1">
    <location>
        <begin position="38"/>
        <end position="63"/>
    </location>
</feature>
<reference evidence="2" key="1">
    <citation type="submission" date="2020-03" db="EMBL/GenBank/DDBJ databases">
        <authorList>
            <person name="Weist P."/>
        </authorList>
    </citation>
    <scope>NUCLEOTIDE SEQUENCE</scope>
</reference>
<dbReference type="Proteomes" id="UP001153269">
    <property type="component" value="Unassembled WGS sequence"/>
</dbReference>
<keyword evidence="3" id="KW-1185">Reference proteome</keyword>